<reference evidence="8" key="1">
    <citation type="submission" date="2021-01" db="EMBL/GenBank/DDBJ databases">
        <authorList>
            <person name="Corre E."/>
            <person name="Pelletier E."/>
            <person name="Niang G."/>
            <person name="Scheremetjew M."/>
            <person name="Finn R."/>
            <person name="Kale V."/>
            <person name="Holt S."/>
            <person name="Cochrane G."/>
            <person name="Meng A."/>
            <person name="Brown T."/>
            <person name="Cohen L."/>
        </authorList>
    </citation>
    <scope>NUCLEOTIDE SEQUENCE</scope>
    <source>
        <strain evidence="8">NIES-2562</strain>
    </source>
</reference>
<evidence type="ECO:0000256" key="6">
    <source>
        <dbReference type="ARBA" id="ARBA00023180"/>
    </source>
</evidence>
<protein>
    <submittedName>
        <fullName evidence="8">Uncharacterized protein</fullName>
    </submittedName>
</protein>
<dbReference type="Pfam" id="PF13896">
    <property type="entry name" value="Glyco_transf_49"/>
    <property type="match status" value="1"/>
</dbReference>
<keyword evidence="6" id="KW-0325">Glycoprotein</keyword>
<evidence type="ECO:0000256" key="2">
    <source>
        <dbReference type="ARBA" id="ARBA00022692"/>
    </source>
</evidence>
<keyword evidence="5" id="KW-0472">Membrane</keyword>
<proteinExistence type="predicted"/>
<sequence>MMKKAEEQEKKRKQKEKEKEFKRAQLAHKRMQKDALKGRVTALGKMDRTIAIKQAQGEQVQWYHDWRKTVEDKRYLTKNDFTGVKTHYANYCQTAGVPYSESNITYVTNVYVSSFNREATYYRRMRHDYPRYHYWMYHHHYGGYHHGYYSWTSYSDFSDRHHDYGKEPDAAQEAKLEEDMAEERMIEGEEAVVEGEEAAVEGEGAALEEAGAAEIVEGEMMEEAAEMEIGDEMEDGFFDLEEGQEDPFEGEEFEDVGGDIDDIEMYAGAEPIDLKDPKDPGGSGPTVMKSQEREEEEARVDAIEAAIKADVEGWAAEWKARMESSVVNVSTQAWSVEEVDRWFTRQWNECGLKAQEKALEISTDLPFVTRMKVYGNEYQPSSTDVTAVTQLSVDRLKALRAFAQRWKGPISACVFIREQVDEEVMGAFLRSMSAKSASRFVISFVYALPTEGDYTEYERMYPINKLRNVALSAAPTDMVFLVDADFVPSPNLYPSISDEDNFAQICDLMEAKRSVLVVPAFEIEKRAAYPSTMEELRDALNGGTAHVFHEQHFAAGHSATDTPRWLYSQAPYEVKYEVNYEPYIIAKKSTLPHYDERFRGYGMNKISHLYNVAADGHHFFVLPGVFITAREHPRSSSWKAMYGKQSSILHRVRIAELFTQFKHECEVRNRMRMQELVDAKVVVPTLDVTISPTQLWAGHASRAPFSSLLNMGKECAPLCGWMSEKWWTSGKEWRVDIAISSSVSPAARPSTYRGLLAERALVRARLVASQMKAGRDLLPPPSIKAEVEKETRVEVRC</sequence>
<evidence type="ECO:0000256" key="1">
    <source>
        <dbReference type="ARBA" id="ARBA00004606"/>
    </source>
</evidence>
<gene>
    <name evidence="8" type="ORF">PBIL07802_LOCUS794</name>
</gene>
<dbReference type="GO" id="GO:0015020">
    <property type="term" value="F:glucuronosyltransferase activity"/>
    <property type="evidence" value="ECO:0007669"/>
    <property type="project" value="TreeGrafter"/>
</dbReference>
<comment type="subcellular location">
    <subcellularLocation>
        <location evidence="1">Membrane</location>
        <topology evidence="1">Single-pass type II membrane protein</topology>
    </subcellularLocation>
</comment>
<dbReference type="EMBL" id="HBIB01001182">
    <property type="protein sequence ID" value="CAE0238651.1"/>
    <property type="molecule type" value="Transcribed_RNA"/>
</dbReference>
<evidence type="ECO:0000256" key="5">
    <source>
        <dbReference type="ARBA" id="ARBA00023136"/>
    </source>
</evidence>
<dbReference type="PANTHER" id="PTHR12270">
    <property type="entry name" value="GLYCOSYLTRANSFERASE-RELATED"/>
    <property type="match status" value="1"/>
</dbReference>
<dbReference type="GO" id="GO:0042285">
    <property type="term" value="F:xylosyltransferase activity"/>
    <property type="evidence" value="ECO:0007669"/>
    <property type="project" value="TreeGrafter"/>
</dbReference>
<dbReference type="PANTHER" id="PTHR12270:SF52">
    <property type="entry name" value="GLYCOSYLTRANSFERASE-LIKE PROTEIN GNT13-RELATED"/>
    <property type="match status" value="1"/>
</dbReference>
<dbReference type="GO" id="GO:0035269">
    <property type="term" value="P:protein O-linked glycosylation via mannose"/>
    <property type="evidence" value="ECO:0007669"/>
    <property type="project" value="TreeGrafter"/>
</dbReference>
<feature type="region of interest" description="Disordered" evidence="7">
    <location>
        <begin position="270"/>
        <end position="297"/>
    </location>
</feature>
<evidence type="ECO:0000256" key="3">
    <source>
        <dbReference type="ARBA" id="ARBA00022968"/>
    </source>
</evidence>
<evidence type="ECO:0000256" key="4">
    <source>
        <dbReference type="ARBA" id="ARBA00022989"/>
    </source>
</evidence>
<keyword evidence="2" id="KW-0812">Transmembrane</keyword>
<organism evidence="8">
    <name type="scientific">Palpitomonas bilix</name>
    <dbReference type="NCBI Taxonomy" id="652834"/>
    <lineage>
        <taxon>Eukaryota</taxon>
        <taxon>Eukaryota incertae sedis</taxon>
    </lineage>
</organism>
<keyword evidence="3" id="KW-0735">Signal-anchor</keyword>
<evidence type="ECO:0000313" key="8">
    <source>
        <dbReference type="EMBL" id="CAE0238651.1"/>
    </source>
</evidence>
<dbReference type="InterPro" id="IPR029044">
    <property type="entry name" value="Nucleotide-diphossugar_trans"/>
</dbReference>
<accession>A0A7S3CWR7</accession>
<dbReference type="Gene3D" id="3.90.550.10">
    <property type="entry name" value="Spore Coat Polysaccharide Biosynthesis Protein SpsA, Chain A"/>
    <property type="match status" value="1"/>
</dbReference>
<dbReference type="InterPro" id="IPR051292">
    <property type="entry name" value="Xyl/GlcA_transferase"/>
</dbReference>
<evidence type="ECO:0000256" key="7">
    <source>
        <dbReference type="SAM" id="MobiDB-lite"/>
    </source>
</evidence>
<feature type="compositionally biased region" description="Basic and acidic residues" evidence="7">
    <location>
        <begin position="1"/>
        <end position="23"/>
    </location>
</feature>
<name>A0A7S3CWR7_9EUKA</name>
<dbReference type="AlphaFoldDB" id="A0A7S3CWR7"/>
<keyword evidence="4" id="KW-1133">Transmembrane helix</keyword>
<feature type="region of interest" description="Disordered" evidence="7">
    <location>
        <begin position="1"/>
        <end position="28"/>
    </location>
</feature>
<dbReference type="GO" id="GO:0016020">
    <property type="term" value="C:membrane"/>
    <property type="evidence" value="ECO:0007669"/>
    <property type="project" value="UniProtKB-SubCell"/>
</dbReference>